<evidence type="ECO:0000313" key="3">
    <source>
        <dbReference type="EMBL" id="WAR25904.1"/>
    </source>
</evidence>
<feature type="region of interest" description="Disordered" evidence="1">
    <location>
        <begin position="566"/>
        <end position="595"/>
    </location>
</feature>
<feature type="compositionally biased region" description="Low complexity" evidence="1">
    <location>
        <begin position="573"/>
        <end position="585"/>
    </location>
</feature>
<proteinExistence type="predicted"/>
<dbReference type="InterPro" id="IPR029281">
    <property type="entry name" value="FAM194_C"/>
</dbReference>
<keyword evidence="4" id="KW-1185">Reference proteome</keyword>
<protein>
    <submittedName>
        <fullName evidence="3">CC020-like protein</fullName>
    </submittedName>
</protein>
<dbReference type="Proteomes" id="UP001164746">
    <property type="component" value="Chromosome 14"/>
</dbReference>
<dbReference type="PANTHER" id="PTHR23093:SF16">
    <property type="entry name" value="FAM194 C-TERMINAL DOMAIN-CONTAINING PROTEIN"/>
    <property type="match status" value="1"/>
</dbReference>
<reference evidence="3" key="1">
    <citation type="submission" date="2022-11" db="EMBL/GenBank/DDBJ databases">
        <title>Centuries of genome instability and evolution in soft-shell clam transmissible cancer (bioRxiv).</title>
        <authorList>
            <person name="Hart S.F.M."/>
            <person name="Yonemitsu M.A."/>
            <person name="Giersch R.M."/>
            <person name="Beal B.F."/>
            <person name="Arriagada G."/>
            <person name="Davis B.W."/>
            <person name="Ostrander E.A."/>
            <person name="Goff S.P."/>
            <person name="Metzger M.J."/>
        </authorList>
    </citation>
    <scope>NUCLEOTIDE SEQUENCE</scope>
    <source>
        <strain evidence="3">MELC-2E11</strain>
        <tissue evidence="3">Siphon/mantle</tissue>
    </source>
</reference>
<dbReference type="Pfam" id="PF14977">
    <property type="entry name" value="FAM194"/>
    <property type="match status" value="1"/>
</dbReference>
<feature type="region of interest" description="Disordered" evidence="1">
    <location>
        <begin position="18"/>
        <end position="71"/>
    </location>
</feature>
<evidence type="ECO:0000259" key="2">
    <source>
        <dbReference type="Pfam" id="PF14977"/>
    </source>
</evidence>
<accession>A0ABY7FX94</accession>
<dbReference type="PANTHER" id="PTHR23093">
    <property type="entry name" value="SIMILAR TO CHROMOSOME 3 OPEN READING FRAME 20"/>
    <property type="match status" value="1"/>
</dbReference>
<name>A0ABY7FX94_MYAAR</name>
<feature type="region of interest" description="Disordered" evidence="1">
    <location>
        <begin position="527"/>
        <end position="553"/>
    </location>
</feature>
<evidence type="ECO:0000256" key="1">
    <source>
        <dbReference type="SAM" id="MobiDB-lite"/>
    </source>
</evidence>
<dbReference type="EMBL" id="CP111025">
    <property type="protein sequence ID" value="WAR25904.1"/>
    <property type="molecule type" value="Genomic_DNA"/>
</dbReference>
<sequence length="814" mass="90784">MSGYNEFTSDVVVVPREWQTQEMKDQYNAKLQQETLQSEEDVSDTEAPTGRTKSRMGTDRSSSDLKSNLRRSKALMGSIETVNELDLKMESRQGKRSDSRMSATSVMRQHLGVDTMSRVGSRRKGSTTVLGGPLSNYAMQTINFQLSNSAFEDKGWIMLKGRQEEVDQNQILEYCVQRLQESLKSITEQTTKEVEQGHDKPVVLRYYGDAKKETLLKYRKSPSKSGQSIVHRGGKPKIPTIVDERNEGKKLMHAQHIDGSAVLYYPSGRPALIHSAAGFGRPGFYTIVYEDGLDSRMIACFTPSGRGVCYHENGVVSFLATEKGGHLAEENGKLIRKWTWPKANVKITEPLSLQVNGQVCFRCVGQSQMTVSFSCQRETARFNVGHNPDIEARAIEEGAARDLMRIFAPNKKRKKTRKHTSKSQSSEIQKLLQDFPDKVSYELEADKDLAKLQRKARILVDDWMEHYRLAVGLIPAELLTVRDSPQRYSIQGRNTKSARMSDQGLLIRRAILAGLGGEIDEDLAARIASQQQQQQPESSEEKDAGSGDGTVTPSAMVIINRMAETASRRSARSRATSARTMSPTRQQTTLTNVGGDCVPSATPQGGRSHCPLVIRQQKLGYDSPSCRCSRHYIPNIMDIELDDFVEKDCPEEQLIVIMVVSSLFPGITKAEEMVNEIYQNQNRNRTRPCVQSRSDMFRVFKYDINSAAEMSNHTQPILLTRHNVVPGIPSKGRHGLRSGWGGEIGGAGVDEFSSRGTIVDETLQPIHRPTSDSSERSKELHLDAVKLQAARYISLSLSSTGFQPPSPNPRPVPV</sequence>
<evidence type="ECO:0000313" key="4">
    <source>
        <dbReference type="Proteomes" id="UP001164746"/>
    </source>
</evidence>
<feature type="domain" description="FAM194 C-terminal" evidence="2">
    <location>
        <begin position="249"/>
        <end position="441"/>
    </location>
</feature>
<gene>
    <name evidence="3" type="ORF">MAR_011608</name>
</gene>
<organism evidence="3 4">
    <name type="scientific">Mya arenaria</name>
    <name type="common">Soft-shell clam</name>
    <dbReference type="NCBI Taxonomy" id="6604"/>
    <lineage>
        <taxon>Eukaryota</taxon>
        <taxon>Metazoa</taxon>
        <taxon>Spiralia</taxon>
        <taxon>Lophotrochozoa</taxon>
        <taxon>Mollusca</taxon>
        <taxon>Bivalvia</taxon>
        <taxon>Autobranchia</taxon>
        <taxon>Heteroconchia</taxon>
        <taxon>Euheterodonta</taxon>
        <taxon>Imparidentia</taxon>
        <taxon>Neoheterodontei</taxon>
        <taxon>Myida</taxon>
        <taxon>Myoidea</taxon>
        <taxon>Myidae</taxon>
        <taxon>Mya</taxon>
    </lineage>
</organism>